<name>A0A655Z7Y3_VIBCL</name>
<sequence length="60" mass="6793">MYAKCARLLPAFPGADRDLQYGPAKFLVVLWLGNSFPTPQSKNQNVMDQKERGRSDQYSS</sequence>
<proteinExistence type="predicted"/>
<evidence type="ECO:0000256" key="1">
    <source>
        <dbReference type="SAM" id="MobiDB-lite"/>
    </source>
</evidence>
<dbReference type="EMBL" id="CWQY01000010">
    <property type="protein sequence ID" value="CSC60926.1"/>
    <property type="molecule type" value="Genomic_DNA"/>
</dbReference>
<gene>
    <name evidence="2" type="ORF">ERS013200_01802</name>
</gene>
<accession>A0A655Z7Y3</accession>
<evidence type="ECO:0000313" key="3">
    <source>
        <dbReference type="Proteomes" id="UP000041770"/>
    </source>
</evidence>
<feature type="compositionally biased region" description="Polar residues" evidence="1">
    <location>
        <begin position="36"/>
        <end position="47"/>
    </location>
</feature>
<organism evidence="2 3">
    <name type="scientific">Vibrio cholerae</name>
    <dbReference type="NCBI Taxonomy" id="666"/>
    <lineage>
        <taxon>Bacteria</taxon>
        <taxon>Pseudomonadati</taxon>
        <taxon>Pseudomonadota</taxon>
        <taxon>Gammaproteobacteria</taxon>
        <taxon>Vibrionales</taxon>
        <taxon>Vibrionaceae</taxon>
        <taxon>Vibrio</taxon>
    </lineage>
</organism>
<dbReference type="Proteomes" id="UP000041770">
    <property type="component" value="Unassembled WGS sequence"/>
</dbReference>
<protein>
    <submittedName>
        <fullName evidence="2">Uncharacterized protein</fullName>
    </submittedName>
</protein>
<feature type="region of interest" description="Disordered" evidence="1">
    <location>
        <begin position="36"/>
        <end position="60"/>
    </location>
</feature>
<reference evidence="2 3" key="1">
    <citation type="submission" date="2015-07" db="EMBL/GenBank/DDBJ databases">
        <authorList>
            <consortium name="Pathogen Informatics"/>
        </authorList>
    </citation>
    <scope>NUCLEOTIDE SEQUENCE [LARGE SCALE GENOMIC DNA]</scope>
    <source>
        <strain evidence="2 3">A316</strain>
    </source>
</reference>
<dbReference type="AlphaFoldDB" id="A0A655Z7Y3"/>
<evidence type="ECO:0000313" key="2">
    <source>
        <dbReference type="EMBL" id="CSC60926.1"/>
    </source>
</evidence>
<feature type="compositionally biased region" description="Basic and acidic residues" evidence="1">
    <location>
        <begin position="48"/>
        <end position="60"/>
    </location>
</feature>